<dbReference type="Proteomes" id="UP000030745">
    <property type="component" value="Unassembled WGS sequence"/>
</dbReference>
<dbReference type="RefSeq" id="XP_012206754.1">
    <property type="nucleotide sequence ID" value="XM_012351364.1"/>
</dbReference>
<feature type="region of interest" description="Disordered" evidence="1">
    <location>
        <begin position="24"/>
        <end position="46"/>
    </location>
</feature>
<dbReference type="GeneID" id="24133711"/>
<evidence type="ECO:0000313" key="3">
    <source>
        <dbReference type="Proteomes" id="UP000030745"/>
    </source>
</evidence>
<dbReference type="AlphaFoldDB" id="A0A067C7G7"/>
<organism evidence="2 3">
    <name type="scientific">Saprolegnia parasitica (strain CBS 223.65)</name>
    <dbReference type="NCBI Taxonomy" id="695850"/>
    <lineage>
        <taxon>Eukaryota</taxon>
        <taxon>Sar</taxon>
        <taxon>Stramenopiles</taxon>
        <taxon>Oomycota</taxon>
        <taxon>Saprolegniomycetes</taxon>
        <taxon>Saprolegniales</taxon>
        <taxon>Saprolegniaceae</taxon>
        <taxon>Saprolegnia</taxon>
    </lineage>
</organism>
<proteinExistence type="predicted"/>
<dbReference type="VEuPathDB" id="FungiDB:SPRG_11690"/>
<evidence type="ECO:0000313" key="2">
    <source>
        <dbReference type="EMBL" id="KDO22506.1"/>
    </source>
</evidence>
<reference evidence="2 3" key="1">
    <citation type="journal article" date="2013" name="PLoS Genet.">
        <title>Distinctive expansion of potential virulence genes in the genome of the oomycete fish pathogen Saprolegnia parasitica.</title>
        <authorList>
            <person name="Jiang R.H."/>
            <person name="de Bruijn I."/>
            <person name="Haas B.J."/>
            <person name="Belmonte R."/>
            <person name="Lobach L."/>
            <person name="Christie J."/>
            <person name="van den Ackerveken G."/>
            <person name="Bottin A."/>
            <person name="Bulone V."/>
            <person name="Diaz-Moreno S.M."/>
            <person name="Dumas B."/>
            <person name="Fan L."/>
            <person name="Gaulin E."/>
            <person name="Govers F."/>
            <person name="Grenville-Briggs L.J."/>
            <person name="Horner N.R."/>
            <person name="Levin J.Z."/>
            <person name="Mammella M."/>
            <person name="Meijer H.J."/>
            <person name="Morris P."/>
            <person name="Nusbaum C."/>
            <person name="Oome S."/>
            <person name="Phillips A.J."/>
            <person name="van Rooyen D."/>
            <person name="Rzeszutek E."/>
            <person name="Saraiva M."/>
            <person name="Secombes C.J."/>
            <person name="Seidl M.F."/>
            <person name="Snel B."/>
            <person name="Stassen J.H."/>
            <person name="Sykes S."/>
            <person name="Tripathy S."/>
            <person name="van den Berg H."/>
            <person name="Vega-Arreguin J.C."/>
            <person name="Wawra S."/>
            <person name="Young S.K."/>
            <person name="Zeng Q."/>
            <person name="Dieguez-Uribeondo J."/>
            <person name="Russ C."/>
            <person name="Tyler B.M."/>
            <person name="van West P."/>
        </authorList>
    </citation>
    <scope>NUCLEOTIDE SEQUENCE [LARGE SCALE GENOMIC DNA]</scope>
    <source>
        <strain evidence="2 3">CBS 223.65</strain>
    </source>
</reference>
<name>A0A067C7G7_SAPPC</name>
<accession>A0A067C7G7</accession>
<gene>
    <name evidence="2" type="ORF">SPRG_11690</name>
</gene>
<dbReference type="EMBL" id="KK583267">
    <property type="protein sequence ID" value="KDO22506.1"/>
    <property type="molecule type" value="Genomic_DNA"/>
</dbReference>
<keyword evidence="3" id="KW-1185">Reference proteome</keyword>
<sequence length="155" mass="15412">MKLPRVAVAGLLFIAARKAKHPPLRLPQRTQKEIEPTSPSAGLVSDATPAPIEDVIPAAIANAASSGVSGDDLVAVAISAGVDPAIARAVASAAGSAAGTLAPIAEVIQAALDSGASLGRAQAVASVEAIQQVAADAGVKSSVALQSSSWWVHRR</sequence>
<protein>
    <submittedName>
        <fullName evidence="2">Uncharacterized protein</fullName>
    </submittedName>
</protein>
<evidence type="ECO:0000256" key="1">
    <source>
        <dbReference type="SAM" id="MobiDB-lite"/>
    </source>
</evidence>
<dbReference type="KEGG" id="spar:SPRG_11690"/>